<dbReference type="EMBL" id="UINC01040839">
    <property type="protein sequence ID" value="SVB41277.1"/>
    <property type="molecule type" value="Genomic_DNA"/>
</dbReference>
<dbReference type="InterPro" id="IPR000873">
    <property type="entry name" value="AMP-dep_synth/lig_dom"/>
</dbReference>
<evidence type="ECO:0000259" key="2">
    <source>
        <dbReference type="Pfam" id="PF00501"/>
    </source>
</evidence>
<gene>
    <name evidence="4" type="ORF">METZ01_LOCUS194131</name>
</gene>
<dbReference type="GO" id="GO:0006085">
    <property type="term" value="P:acetyl-CoA biosynthetic process"/>
    <property type="evidence" value="ECO:0007669"/>
    <property type="project" value="TreeGrafter"/>
</dbReference>
<dbReference type="Pfam" id="PF00501">
    <property type="entry name" value="AMP-binding"/>
    <property type="match status" value="1"/>
</dbReference>
<feature type="domain" description="Acetyl-coenzyme A synthetase N-terminal" evidence="3">
    <location>
        <begin position="33"/>
        <end position="84"/>
    </location>
</feature>
<evidence type="ECO:0008006" key="5">
    <source>
        <dbReference type="Google" id="ProtNLM"/>
    </source>
</evidence>
<name>A0A382DUP9_9ZZZZ</name>
<evidence type="ECO:0000313" key="4">
    <source>
        <dbReference type="EMBL" id="SVB41277.1"/>
    </source>
</evidence>
<feature type="non-terminal residue" evidence="4">
    <location>
        <position position="238"/>
    </location>
</feature>
<organism evidence="4">
    <name type="scientific">marine metagenome</name>
    <dbReference type="NCBI Taxonomy" id="408172"/>
    <lineage>
        <taxon>unclassified sequences</taxon>
        <taxon>metagenomes</taxon>
        <taxon>ecological metagenomes</taxon>
    </lineage>
</organism>
<dbReference type="PANTHER" id="PTHR24095">
    <property type="entry name" value="ACETYL-COENZYME A SYNTHETASE"/>
    <property type="match status" value="1"/>
</dbReference>
<dbReference type="GO" id="GO:0003987">
    <property type="term" value="F:acetate-CoA ligase activity"/>
    <property type="evidence" value="ECO:0007669"/>
    <property type="project" value="TreeGrafter"/>
</dbReference>
<evidence type="ECO:0000259" key="3">
    <source>
        <dbReference type="Pfam" id="PF16177"/>
    </source>
</evidence>
<sequence>MTEPTIEELYVEERTFPPPTEFAAAALLADSSHHDEATTDYEAFWARQARELLTWDEDFHTVLEWDQPFSKWFVGGRLNMSYNCLDRHVEAGFGDRIAYHWEGEPGDTRTISYADLLDEVCRFANALLALGLERGDRVAIYMPMIPELPVAMLACTRIGVAHSVIFGGFSPDSIVDRCEDAEARLIITADAGYRRGAPSALKANVDAALVGRAPSVEHVVVVNRCNTEVTMVDGRDLW</sequence>
<dbReference type="InterPro" id="IPR032387">
    <property type="entry name" value="ACAS_N"/>
</dbReference>
<dbReference type="PANTHER" id="PTHR24095:SF14">
    <property type="entry name" value="ACETYL-COENZYME A SYNTHETASE 1"/>
    <property type="match status" value="1"/>
</dbReference>
<dbReference type="Gene3D" id="3.40.50.12780">
    <property type="entry name" value="N-terminal domain of ligase-like"/>
    <property type="match status" value="1"/>
</dbReference>
<reference evidence="4" key="1">
    <citation type="submission" date="2018-05" db="EMBL/GenBank/DDBJ databases">
        <authorList>
            <person name="Lanie J.A."/>
            <person name="Ng W.-L."/>
            <person name="Kazmierczak K.M."/>
            <person name="Andrzejewski T.M."/>
            <person name="Davidsen T.M."/>
            <person name="Wayne K.J."/>
            <person name="Tettelin H."/>
            <person name="Glass J.I."/>
            <person name="Rusch D."/>
            <person name="Podicherti R."/>
            <person name="Tsui H.-C.T."/>
            <person name="Winkler M.E."/>
        </authorList>
    </citation>
    <scope>NUCLEOTIDE SEQUENCE</scope>
</reference>
<evidence type="ECO:0000256" key="1">
    <source>
        <dbReference type="ARBA" id="ARBA00006432"/>
    </source>
</evidence>
<dbReference type="Pfam" id="PF16177">
    <property type="entry name" value="ACAS_N"/>
    <property type="match status" value="1"/>
</dbReference>
<comment type="similarity">
    <text evidence="1">Belongs to the ATP-dependent AMP-binding enzyme family.</text>
</comment>
<dbReference type="GO" id="GO:0005829">
    <property type="term" value="C:cytosol"/>
    <property type="evidence" value="ECO:0007669"/>
    <property type="project" value="TreeGrafter"/>
</dbReference>
<dbReference type="AlphaFoldDB" id="A0A382DUP9"/>
<dbReference type="SUPFAM" id="SSF56801">
    <property type="entry name" value="Acetyl-CoA synthetase-like"/>
    <property type="match status" value="1"/>
</dbReference>
<dbReference type="InterPro" id="IPR042099">
    <property type="entry name" value="ANL_N_sf"/>
</dbReference>
<proteinExistence type="inferred from homology"/>
<feature type="domain" description="AMP-dependent synthetase/ligase" evidence="2">
    <location>
        <begin position="91"/>
        <end position="222"/>
    </location>
</feature>
<protein>
    <recommendedName>
        <fullName evidence="5">Acetyl-coenzyme A synthetase</fullName>
    </recommendedName>
</protein>
<accession>A0A382DUP9</accession>